<dbReference type="AlphaFoldDB" id="A0A914URL0"/>
<reference evidence="2" key="1">
    <citation type="submission" date="2022-11" db="UniProtKB">
        <authorList>
            <consortium name="WormBaseParasite"/>
        </authorList>
    </citation>
    <scope>IDENTIFICATION</scope>
</reference>
<keyword evidence="1" id="KW-1185">Reference proteome</keyword>
<dbReference type="SUPFAM" id="SSF69322">
    <property type="entry name" value="Tricorn protease domain 2"/>
    <property type="match status" value="1"/>
</dbReference>
<evidence type="ECO:0000313" key="1">
    <source>
        <dbReference type="Proteomes" id="UP000887566"/>
    </source>
</evidence>
<dbReference type="Proteomes" id="UP000887566">
    <property type="component" value="Unplaced"/>
</dbReference>
<name>A0A914URL0_9BILA</name>
<organism evidence="1 2">
    <name type="scientific">Plectus sambesii</name>
    <dbReference type="NCBI Taxonomy" id="2011161"/>
    <lineage>
        <taxon>Eukaryota</taxon>
        <taxon>Metazoa</taxon>
        <taxon>Ecdysozoa</taxon>
        <taxon>Nematoda</taxon>
        <taxon>Chromadorea</taxon>
        <taxon>Plectida</taxon>
        <taxon>Plectina</taxon>
        <taxon>Plectoidea</taxon>
        <taxon>Plectidae</taxon>
        <taxon>Plectus</taxon>
    </lineage>
</organism>
<accession>A0A914URL0</accession>
<evidence type="ECO:0000313" key="2">
    <source>
        <dbReference type="WBParaSite" id="PSAMB.scaffold12031size2988.g34578.t1"/>
    </source>
</evidence>
<dbReference type="WBParaSite" id="PSAMB.scaffold12031size2988.g34578.t1">
    <property type="protein sequence ID" value="PSAMB.scaffold12031size2988.g34578.t1"/>
    <property type="gene ID" value="PSAMB.scaffold12031size2988.g34578"/>
</dbReference>
<proteinExistence type="predicted"/>
<sequence length="321" mass="35184">MYRLEKEELVGSTEQETIVAHAFVSDRSSLLVAIVLSNDTLVVLQELADGQKQVARLPWADRYGSSRSVSSWSPVDGEGAMSSVAISPSGRWIACMLSNGSVEIVPTRLLIPGADSTQGEVAPLFPEDEISSVFVKTRDDCLRLPTCALWYETSHSRRPILIYSNKGGDILIVDLLIRKLSISLQAPQSIHHLDVVTDASSDVFLLVTGFAGTQWLVPLEVDGQSVRETLSKVIPSDLRELPTNGSVVSSIVSRGTHCLGVLLPDKNVLQIYNTISLQNPAVEVRLPENTWSVHFADTMVFSLRNQIEVVCAVNFSMPVWE</sequence>
<protein>
    <submittedName>
        <fullName evidence="2">Uncharacterized protein</fullName>
    </submittedName>
</protein>